<dbReference type="Proteomes" id="UP000823399">
    <property type="component" value="Unassembled WGS sequence"/>
</dbReference>
<reference evidence="2" key="1">
    <citation type="journal article" date="2020" name="New Phytol.">
        <title>Comparative genomics reveals dynamic genome evolution in host specialist ectomycorrhizal fungi.</title>
        <authorList>
            <person name="Lofgren L.A."/>
            <person name="Nguyen N.H."/>
            <person name="Vilgalys R."/>
            <person name="Ruytinx J."/>
            <person name="Liao H.L."/>
            <person name="Branco S."/>
            <person name="Kuo A."/>
            <person name="LaButti K."/>
            <person name="Lipzen A."/>
            <person name="Andreopoulos W."/>
            <person name="Pangilinan J."/>
            <person name="Riley R."/>
            <person name="Hundley H."/>
            <person name="Na H."/>
            <person name="Barry K."/>
            <person name="Grigoriev I.V."/>
            <person name="Stajich J.E."/>
            <person name="Kennedy P.G."/>
        </authorList>
    </citation>
    <scope>NUCLEOTIDE SEQUENCE</scope>
    <source>
        <strain evidence="2">FC423</strain>
    </source>
</reference>
<feature type="compositionally biased region" description="Low complexity" evidence="1">
    <location>
        <begin position="238"/>
        <end position="249"/>
    </location>
</feature>
<dbReference type="EMBL" id="JABBWM010000088">
    <property type="protein sequence ID" value="KAG2092813.1"/>
    <property type="molecule type" value="Genomic_DNA"/>
</dbReference>
<dbReference type="RefSeq" id="XP_041286988.1">
    <property type="nucleotide sequence ID" value="XM_041442316.1"/>
</dbReference>
<evidence type="ECO:0000256" key="1">
    <source>
        <dbReference type="SAM" id="MobiDB-lite"/>
    </source>
</evidence>
<evidence type="ECO:0000313" key="3">
    <source>
        <dbReference type="Proteomes" id="UP000823399"/>
    </source>
</evidence>
<feature type="region of interest" description="Disordered" evidence="1">
    <location>
        <begin position="232"/>
        <end position="297"/>
    </location>
</feature>
<dbReference type="AlphaFoldDB" id="A0A9P7JN63"/>
<name>A0A9P7JN63_9AGAM</name>
<accession>A0A9P7JN63</accession>
<evidence type="ECO:0000313" key="2">
    <source>
        <dbReference type="EMBL" id="KAG2092813.1"/>
    </source>
</evidence>
<dbReference type="OrthoDB" id="2976890at2759"/>
<gene>
    <name evidence="2" type="ORF">F5147DRAFT_779556</name>
</gene>
<keyword evidence="3" id="KW-1185">Reference proteome</keyword>
<comment type="caution">
    <text evidence="2">The sequence shown here is derived from an EMBL/GenBank/DDBJ whole genome shotgun (WGS) entry which is preliminary data.</text>
</comment>
<proteinExistence type="predicted"/>
<organism evidence="2 3">
    <name type="scientific">Suillus discolor</name>
    <dbReference type="NCBI Taxonomy" id="1912936"/>
    <lineage>
        <taxon>Eukaryota</taxon>
        <taxon>Fungi</taxon>
        <taxon>Dikarya</taxon>
        <taxon>Basidiomycota</taxon>
        <taxon>Agaricomycotina</taxon>
        <taxon>Agaricomycetes</taxon>
        <taxon>Agaricomycetidae</taxon>
        <taxon>Boletales</taxon>
        <taxon>Suillineae</taxon>
        <taxon>Suillaceae</taxon>
        <taxon>Suillus</taxon>
    </lineage>
</organism>
<sequence length="388" mass="42107">MLSSSLKFDITTLRSLSALASSSDNPAHHSYTKRDNDSNVEIPASGSMCDLYGVLEAVNSLSSTHEPTDSEASLVLDLVRAKRDVFRAQKTLADCVLQENEVSARLLKFQAAAVEKKINETDIGLGCMRIIFKDCGWSHVAFSHPPQGQGWSSAQEPWFKPDFWSGSPQFSPWFSRQPEPDRKTVLGSRSSQTVQFWFDLPEPFQTPNPLSTSTSTTTTLLLAFLKLTVPPPPPPPLAATTTPLQQQPVSSPCAQHTPENAGVAKANADDTLVKEKGRRQGKEKGEEEWEKESCRGDEQGSAVAVEHIFSGGCDTTSLRRASCISPTVSHPAVSHPPPLTRDAQLTSNCLSGSDAAGSHYPLTSTIESVSSWISGYRGIESYVAMSLE</sequence>
<feature type="compositionally biased region" description="Basic and acidic residues" evidence="1">
    <location>
        <begin position="267"/>
        <end position="297"/>
    </location>
</feature>
<protein>
    <submittedName>
        <fullName evidence="2">Uncharacterized protein</fullName>
    </submittedName>
</protein>
<dbReference type="GeneID" id="64704575"/>